<organism evidence="12 13">
    <name type="scientific">Malassezia psittaci</name>
    <dbReference type="NCBI Taxonomy" id="1821823"/>
    <lineage>
        <taxon>Eukaryota</taxon>
        <taxon>Fungi</taxon>
        <taxon>Dikarya</taxon>
        <taxon>Basidiomycota</taxon>
        <taxon>Ustilaginomycotina</taxon>
        <taxon>Malasseziomycetes</taxon>
        <taxon>Malasseziales</taxon>
        <taxon>Malasseziaceae</taxon>
        <taxon>Malassezia</taxon>
    </lineage>
</organism>
<dbReference type="Proteomes" id="UP001214628">
    <property type="component" value="Chromosome 8"/>
</dbReference>
<keyword evidence="5" id="KW-0999">Mitochondrion inner membrane</keyword>
<reference evidence="12" key="1">
    <citation type="submission" date="2023-02" db="EMBL/GenBank/DDBJ databases">
        <title>Mating type loci evolution in Malassezia.</title>
        <authorList>
            <person name="Coelho M.A."/>
        </authorList>
    </citation>
    <scope>NUCLEOTIDE SEQUENCE</scope>
    <source>
        <strain evidence="12">CBS 14136</strain>
    </source>
</reference>
<keyword evidence="7" id="KW-0496">Mitochondrion</keyword>
<dbReference type="AlphaFoldDB" id="A0AAF0F8U2"/>
<evidence type="ECO:0000256" key="7">
    <source>
        <dbReference type="ARBA" id="ARBA00023128"/>
    </source>
</evidence>
<keyword evidence="8" id="KW-0472">Membrane</keyword>
<dbReference type="InterPro" id="IPR023184">
    <property type="entry name" value="Ubol_cytC_Rdtase_hinge_dom"/>
</dbReference>
<keyword evidence="3" id="KW-0813">Transport</keyword>
<name>A0AAF0F8U2_9BASI</name>
<sequence>MSLLSALSSWGMSTSVEAQDTGASSWYSAFLPIAHAEEDQQDDDAEDAEGGASDAGDAEGSEDSEDGGDDEEEDDDDDEDEEEPEDVMPKIYEGVFYQHALTPECEKSAPCAGALHHFEECQERVMGGKQLFENEDCTEELYV</sequence>
<feature type="compositionally biased region" description="Acidic residues" evidence="9">
    <location>
        <begin position="39"/>
        <end position="49"/>
    </location>
</feature>
<evidence type="ECO:0000256" key="5">
    <source>
        <dbReference type="ARBA" id="ARBA00022792"/>
    </source>
</evidence>
<dbReference type="Gene3D" id="1.10.287.20">
    <property type="entry name" value="Ubiquinol-cytochrome C reductase hinge domain"/>
    <property type="match status" value="1"/>
</dbReference>
<dbReference type="GO" id="GO:0005743">
    <property type="term" value="C:mitochondrial inner membrane"/>
    <property type="evidence" value="ECO:0007669"/>
    <property type="project" value="UniProtKB-SubCell"/>
</dbReference>
<comment type="subcellular location">
    <subcellularLocation>
        <location evidence="1">Mitochondrion inner membrane</location>
    </subcellularLocation>
</comment>
<evidence type="ECO:0000313" key="13">
    <source>
        <dbReference type="Proteomes" id="UP001214628"/>
    </source>
</evidence>
<accession>A0AAF0F8U2</accession>
<evidence type="ECO:0000256" key="8">
    <source>
        <dbReference type="ARBA" id="ARBA00023136"/>
    </source>
</evidence>
<gene>
    <name evidence="12" type="ORF">MPSI1_004048</name>
</gene>
<keyword evidence="10" id="KW-0732">Signal</keyword>
<keyword evidence="6" id="KW-0249">Electron transport</keyword>
<dbReference type="InterPro" id="IPR036811">
    <property type="entry name" value="Ubol_cytC_Rdtase_hinge_dom_sf"/>
</dbReference>
<feature type="chain" id="PRO_5042089881" description="Ubiquinol-cytochrome C reductase hinge domain-containing protein" evidence="10">
    <location>
        <begin position="19"/>
        <end position="143"/>
    </location>
</feature>
<evidence type="ECO:0000256" key="3">
    <source>
        <dbReference type="ARBA" id="ARBA00022448"/>
    </source>
</evidence>
<protein>
    <recommendedName>
        <fullName evidence="11">Ubiquinol-cytochrome C reductase hinge domain-containing protein</fullName>
    </recommendedName>
</protein>
<keyword evidence="4" id="KW-0679">Respiratory chain</keyword>
<evidence type="ECO:0000256" key="6">
    <source>
        <dbReference type="ARBA" id="ARBA00022982"/>
    </source>
</evidence>
<evidence type="ECO:0000256" key="4">
    <source>
        <dbReference type="ARBA" id="ARBA00022660"/>
    </source>
</evidence>
<evidence type="ECO:0000256" key="10">
    <source>
        <dbReference type="SAM" id="SignalP"/>
    </source>
</evidence>
<dbReference type="Pfam" id="PF02320">
    <property type="entry name" value="UCR_hinge"/>
    <property type="match status" value="1"/>
</dbReference>
<feature type="signal peptide" evidence="10">
    <location>
        <begin position="1"/>
        <end position="18"/>
    </location>
</feature>
<feature type="domain" description="Ubiquinol-cytochrome C reductase hinge" evidence="11">
    <location>
        <begin position="98"/>
        <end position="141"/>
    </location>
</feature>
<keyword evidence="13" id="KW-1185">Reference proteome</keyword>
<evidence type="ECO:0000256" key="1">
    <source>
        <dbReference type="ARBA" id="ARBA00004273"/>
    </source>
</evidence>
<proteinExistence type="inferred from homology"/>
<feature type="compositionally biased region" description="Acidic residues" evidence="9">
    <location>
        <begin position="56"/>
        <end position="86"/>
    </location>
</feature>
<evidence type="ECO:0000259" key="11">
    <source>
        <dbReference type="Pfam" id="PF02320"/>
    </source>
</evidence>
<dbReference type="SUPFAM" id="SSF81531">
    <property type="entry name" value="Non-heme 11 kDa protein of cytochrome bc1 complex (Ubiquinol-cytochrome c reductase)"/>
    <property type="match status" value="1"/>
</dbReference>
<feature type="region of interest" description="Disordered" evidence="9">
    <location>
        <begin position="32"/>
        <end position="90"/>
    </location>
</feature>
<evidence type="ECO:0000313" key="12">
    <source>
        <dbReference type="EMBL" id="WFD45366.1"/>
    </source>
</evidence>
<evidence type="ECO:0000256" key="9">
    <source>
        <dbReference type="SAM" id="MobiDB-lite"/>
    </source>
</evidence>
<comment type="similarity">
    <text evidence="2">Belongs to the UQCRH/QCR6 family.</text>
</comment>
<evidence type="ECO:0000256" key="2">
    <source>
        <dbReference type="ARBA" id="ARBA00006498"/>
    </source>
</evidence>
<dbReference type="EMBL" id="CP118382">
    <property type="protein sequence ID" value="WFD45366.1"/>
    <property type="molecule type" value="Genomic_DNA"/>
</dbReference>